<sequence>DVRWPQDMTLTLMTDTRTNTVPDVAPVLQVVDDTMTRAGLTQSNVHGYRTVRFSALRSGDALDLTSEQLTGSGVDAYDVMVLDTEGYADLTGEQVTLAPGEALAWTDGAAFGMGISHRIAVLLAGVTGVSFDGINPAVFHLFHNSHMVDPFVLIPIKKDKVTGIRRVGIVLPLSPFLKPGNPLGGA</sequence>
<name>K1U0C7_9ZZZZ</name>
<dbReference type="EMBL" id="AJWY01007111">
    <property type="protein sequence ID" value="EKC64961.1"/>
    <property type="molecule type" value="Genomic_DNA"/>
</dbReference>
<dbReference type="AlphaFoldDB" id="K1U0C7"/>
<organism evidence="1">
    <name type="scientific">human gut metagenome</name>
    <dbReference type="NCBI Taxonomy" id="408170"/>
    <lineage>
        <taxon>unclassified sequences</taxon>
        <taxon>metagenomes</taxon>
        <taxon>organismal metagenomes</taxon>
    </lineage>
</organism>
<feature type="non-terminal residue" evidence="1">
    <location>
        <position position="186"/>
    </location>
</feature>
<gene>
    <name evidence="1" type="ORF">LEA_10580</name>
</gene>
<accession>K1U0C7</accession>
<feature type="non-terminal residue" evidence="1">
    <location>
        <position position="1"/>
    </location>
</feature>
<comment type="caution">
    <text evidence="1">The sequence shown here is derived from an EMBL/GenBank/DDBJ whole genome shotgun (WGS) entry which is preliminary data.</text>
</comment>
<protein>
    <submittedName>
        <fullName evidence="1">Uncharacterized protein</fullName>
    </submittedName>
</protein>
<proteinExistence type="predicted"/>
<evidence type="ECO:0000313" key="1">
    <source>
        <dbReference type="EMBL" id="EKC64961.1"/>
    </source>
</evidence>
<reference evidence="1" key="1">
    <citation type="journal article" date="2013" name="Environ. Microbiol.">
        <title>Microbiota from the distal guts of lean and obese adolescents exhibit partial functional redundancy besides clear differences in community structure.</title>
        <authorList>
            <person name="Ferrer M."/>
            <person name="Ruiz A."/>
            <person name="Lanza F."/>
            <person name="Haange S.B."/>
            <person name="Oberbach A."/>
            <person name="Till H."/>
            <person name="Bargiela R."/>
            <person name="Campoy C."/>
            <person name="Segura M.T."/>
            <person name="Richter M."/>
            <person name="von Bergen M."/>
            <person name="Seifert J."/>
            <person name="Suarez A."/>
        </authorList>
    </citation>
    <scope>NUCLEOTIDE SEQUENCE</scope>
</reference>